<gene>
    <name evidence="1" type="ORF">OM960_11080</name>
</gene>
<comment type="caution">
    <text evidence="1">The sequence shown here is derived from an EMBL/GenBank/DDBJ whole genome shotgun (WGS) entry which is preliminary data.</text>
</comment>
<keyword evidence="2" id="KW-1185">Reference proteome</keyword>
<dbReference type="Proteomes" id="UP001207582">
    <property type="component" value="Unassembled WGS sequence"/>
</dbReference>
<organism evidence="1 2">
    <name type="scientific">Defluviimonas salinarum</name>
    <dbReference type="NCBI Taxonomy" id="2992147"/>
    <lineage>
        <taxon>Bacteria</taxon>
        <taxon>Pseudomonadati</taxon>
        <taxon>Pseudomonadota</taxon>
        <taxon>Alphaproteobacteria</taxon>
        <taxon>Rhodobacterales</taxon>
        <taxon>Paracoccaceae</taxon>
        <taxon>Albidovulum</taxon>
    </lineage>
</organism>
<evidence type="ECO:0000313" key="1">
    <source>
        <dbReference type="EMBL" id="MCW3782135.1"/>
    </source>
</evidence>
<reference evidence="1 2" key="1">
    <citation type="submission" date="2022-10" db="EMBL/GenBank/DDBJ databases">
        <title>Defluviimonas sp. CAU 1641 isolated from mud.</title>
        <authorList>
            <person name="Kim W."/>
        </authorList>
    </citation>
    <scope>NUCLEOTIDE SEQUENCE [LARGE SCALE GENOMIC DNA]</scope>
    <source>
        <strain evidence="1 2">CAU 1641</strain>
    </source>
</reference>
<accession>A0ABT3J361</accession>
<proteinExistence type="predicted"/>
<name>A0ABT3J361_9RHOB</name>
<protein>
    <submittedName>
        <fullName evidence="1">Uncharacterized protein</fullName>
    </submittedName>
</protein>
<dbReference type="RefSeq" id="WP_264771999.1">
    <property type="nucleotide sequence ID" value="NZ_JAPDOG010000008.1"/>
</dbReference>
<dbReference type="EMBL" id="JAPDOG010000008">
    <property type="protein sequence ID" value="MCW3782135.1"/>
    <property type="molecule type" value="Genomic_DNA"/>
</dbReference>
<sequence>MPNAQYQWVLTLATLIGGAGVARSECATDDYDQTPPRKISGDVTNAGMQFEWASDFDQKNGINYVWHYIKNAPGSEPLNFNWKKAGLRQEFVRPLPPGDTACTQYPVVDLNDNDIDDDAPIIYGHANRVQRAAIYAKETTTTASAKNYQSKLSSSYVDDFGEKRDFEVSFVYESDGETISKLEIIAPEDLYVGIANVESYWSNTTIENIFEAAKMQKMDFDFAALPSFASDRESTKAFFIDLENREALALIIRGTVQSSKAGKISGSPGFSEMVIFDQDRNPIASTFVALPVTKADLQ</sequence>
<evidence type="ECO:0000313" key="2">
    <source>
        <dbReference type="Proteomes" id="UP001207582"/>
    </source>
</evidence>